<feature type="compositionally biased region" description="Low complexity" evidence="1">
    <location>
        <begin position="69"/>
        <end position="78"/>
    </location>
</feature>
<accession>M2MJD3</accession>
<keyword evidence="3" id="KW-1185">Reference proteome</keyword>
<dbReference type="KEGG" id="bcom:BAUCODRAFT_490039"/>
<organism evidence="2 3">
    <name type="scientific">Baudoinia panamericana (strain UAMH 10762)</name>
    <name type="common">Angels' share fungus</name>
    <name type="synonym">Baudoinia compniacensis (strain UAMH 10762)</name>
    <dbReference type="NCBI Taxonomy" id="717646"/>
    <lineage>
        <taxon>Eukaryota</taxon>
        <taxon>Fungi</taxon>
        <taxon>Dikarya</taxon>
        <taxon>Ascomycota</taxon>
        <taxon>Pezizomycotina</taxon>
        <taxon>Dothideomycetes</taxon>
        <taxon>Dothideomycetidae</taxon>
        <taxon>Mycosphaerellales</taxon>
        <taxon>Teratosphaeriaceae</taxon>
        <taxon>Baudoinia</taxon>
    </lineage>
</organism>
<name>M2MJD3_BAUPA</name>
<dbReference type="HOGENOM" id="CLU_1895806_0_0_1"/>
<evidence type="ECO:0000256" key="1">
    <source>
        <dbReference type="SAM" id="MobiDB-lite"/>
    </source>
</evidence>
<dbReference type="RefSeq" id="XP_007676687.1">
    <property type="nucleotide sequence ID" value="XM_007678497.1"/>
</dbReference>
<dbReference type="Proteomes" id="UP000011761">
    <property type="component" value="Unassembled WGS sequence"/>
</dbReference>
<sequence>MLSPVVWLEILDVAREKPLLRSRPLPANVYTTRHRNGLTFSTSGKRSTTAPRESFSTLMRDFGGRRPTGRSAGSVDRVVGGGGQVEQRSRATVNRQSTLGQVASARCSWERNAWAAGGSLNRVFMLRINASRVD</sequence>
<dbReference type="EMBL" id="KB445555">
    <property type="protein sequence ID" value="EMC96796.1"/>
    <property type="molecule type" value="Genomic_DNA"/>
</dbReference>
<dbReference type="AlphaFoldDB" id="M2MJD3"/>
<evidence type="ECO:0000313" key="2">
    <source>
        <dbReference type="EMBL" id="EMC96796.1"/>
    </source>
</evidence>
<feature type="region of interest" description="Disordered" evidence="1">
    <location>
        <begin position="60"/>
        <end position="93"/>
    </location>
</feature>
<gene>
    <name evidence="2" type="ORF">BAUCODRAFT_490039</name>
</gene>
<protein>
    <submittedName>
        <fullName evidence="2">Uncharacterized protein</fullName>
    </submittedName>
</protein>
<evidence type="ECO:0000313" key="3">
    <source>
        <dbReference type="Proteomes" id="UP000011761"/>
    </source>
</evidence>
<reference evidence="2 3" key="1">
    <citation type="journal article" date="2012" name="PLoS Pathog.">
        <title>Diverse lifestyles and strategies of plant pathogenesis encoded in the genomes of eighteen Dothideomycetes fungi.</title>
        <authorList>
            <person name="Ohm R.A."/>
            <person name="Feau N."/>
            <person name="Henrissat B."/>
            <person name="Schoch C.L."/>
            <person name="Horwitz B.A."/>
            <person name="Barry K.W."/>
            <person name="Condon B.J."/>
            <person name="Copeland A.C."/>
            <person name="Dhillon B."/>
            <person name="Glaser F."/>
            <person name="Hesse C.N."/>
            <person name="Kosti I."/>
            <person name="LaButti K."/>
            <person name="Lindquist E.A."/>
            <person name="Lucas S."/>
            <person name="Salamov A.A."/>
            <person name="Bradshaw R.E."/>
            <person name="Ciuffetti L."/>
            <person name="Hamelin R.C."/>
            <person name="Kema G.H.J."/>
            <person name="Lawrence C."/>
            <person name="Scott J.A."/>
            <person name="Spatafora J.W."/>
            <person name="Turgeon B.G."/>
            <person name="de Wit P.J.G.M."/>
            <person name="Zhong S."/>
            <person name="Goodwin S.B."/>
            <person name="Grigoriev I.V."/>
        </authorList>
    </citation>
    <scope>NUCLEOTIDE SEQUENCE [LARGE SCALE GENOMIC DNA]</scope>
    <source>
        <strain evidence="2 3">UAMH 10762</strain>
    </source>
</reference>
<proteinExistence type="predicted"/>
<dbReference type="GeneID" id="19114850"/>